<reference evidence="3" key="1">
    <citation type="journal article" date="2017" name="Nucleic Acids Res.">
        <title>Proteogenomics produces comprehensive and highly accurate protein-coding gene annotation in a complete genome assembly of Malassezia sympodialis.</title>
        <authorList>
            <person name="Zhu Y."/>
            <person name="Engstroem P.G."/>
            <person name="Tellgren-Roth C."/>
            <person name="Baudo C.D."/>
            <person name="Kennell J.C."/>
            <person name="Sun S."/>
            <person name="Billmyre R.B."/>
            <person name="Schroeder M.S."/>
            <person name="Andersson A."/>
            <person name="Holm T."/>
            <person name="Sigurgeirsson B."/>
            <person name="Wu G."/>
            <person name="Sankaranarayanan S.R."/>
            <person name="Siddharthan R."/>
            <person name="Sanyal K."/>
            <person name="Lundeberg J."/>
            <person name="Nystedt B."/>
            <person name="Boekhout T."/>
            <person name="Dawson T.L. Jr."/>
            <person name="Heitman J."/>
            <person name="Scheynius A."/>
            <person name="Lehtioe J."/>
        </authorList>
    </citation>
    <scope>NUCLEOTIDE SEQUENCE [LARGE SCALE GENOMIC DNA]</scope>
    <source>
        <strain evidence="3">ATCC 42132</strain>
    </source>
</reference>
<feature type="compositionally biased region" description="Low complexity" evidence="1">
    <location>
        <begin position="299"/>
        <end position="312"/>
    </location>
</feature>
<dbReference type="RefSeq" id="XP_018741474.1">
    <property type="nucleotide sequence ID" value="XM_018884856.1"/>
</dbReference>
<gene>
    <name evidence="2" type="ORF">MSYG_3240</name>
</gene>
<protein>
    <submittedName>
        <fullName evidence="2">Uncharacterized protein</fullName>
    </submittedName>
</protein>
<feature type="region of interest" description="Disordered" evidence="1">
    <location>
        <begin position="295"/>
        <end position="315"/>
    </location>
</feature>
<organism evidence="2 3">
    <name type="scientific">Malassezia sympodialis (strain ATCC 42132)</name>
    <name type="common">Atopic eczema-associated yeast</name>
    <dbReference type="NCBI Taxonomy" id="1230383"/>
    <lineage>
        <taxon>Eukaryota</taxon>
        <taxon>Fungi</taxon>
        <taxon>Dikarya</taxon>
        <taxon>Basidiomycota</taxon>
        <taxon>Ustilaginomycotina</taxon>
        <taxon>Malasseziomycetes</taxon>
        <taxon>Malasseziales</taxon>
        <taxon>Malasseziaceae</taxon>
        <taxon>Malassezia</taxon>
    </lineage>
</organism>
<sequence length="372" mass="39078">MLRTLSRPGVKHVLSTPSLRAHASAMESVPPIHTRSLVSTVLLTADGYESKQVVELRALLRQRGLTTSGRKAELVQRLKQSDMKRAGSTLAVASPGAPKAPRKPRARRGADAAAAAAESNPSPSLEAGTVVSPNTGADGAIGASSPNADAPEPSGGSAPGRPVDAAPQAENTFQVVLPFEEAPKPAPQYIPSIRMFEAPTRDFSDSFKPDWHVPHVPRVHAMGHEPDLSHNASLSVSERENAPAPRKNALLEMAEDVLPTSVHRALSERASALQASAQGTLSSLVSDYARALPVDESVRSSPSHARPSSRRPLNAQERSGAYVLGGIVLTGFALGGLGVARERSEEAPAARVYEPPHYLRGGGVVGAGQRKV</sequence>
<dbReference type="PROSITE" id="PS50800">
    <property type="entry name" value="SAP"/>
    <property type="match status" value="1"/>
</dbReference>
<dbReference type="SMART" id="SM00513">
    <property type="entry name" value="SAP"/>
    <property type="match status" value="1"/>
</dbReference>
<name>M5ECV8_MALS4</name>
<dbReference type="OrthoDB" id="1476984at2759"/>
<dbReference type="Pfam" id="PF02037">
    <property type="entry name" value="SAP"/>
    <property type="match status" value="1"/>
</dbReference>
<dbReference type="STRING" id="1230383.M5ECV8"/>
<dbReference type="VEuPathDB" id="FungiDB:MSYG_3240"/>
<dbReference type="HOGENOM" id="CLU_744102_0_0_1"/>
<dbReference type="Gene3D" id="1.10.720.30">
    <property type="entry name" value="SAP domain"/>
    <property type="match status" value="1"/>
</dbReference>
<dbReference type="KEGG" id="msym:MSY001_2973"/>
<evidence type="ECO:0000256" key="1">
    <source>
        <dbReference type="SAM" id="MobiDB-lite"/>
    </source>
</evidence>
<feature type="compositionally biased region" description="Low complexity" evidence="1">
    <location>
        <begin position="111"/>
        <end position="127"/>
    </location>
</feature>
<dbReference type="InterPro" id="IPR036361">
    <property type="entry name" value="SAP_dom_sf"/>
</dbReference>
<evidence type="ECO:0000313" key="2">
    <source>
        <dbReference type="EMBL" id="SHO78892.1"/>
    </source>
</evidence>
<proteinExistence type="predicted"/>
<feature type="region of interest" description="Disordered" evidence="1">
    <location>
        <begin position="78"/>
        <end position="165"/>
    </location>
</feature>
<evidence type="ECO:0000313" key="3">
    <source>
        <dbReference type="Proteomes" id="UP000186303"/>
    </source>
</evidence>
<dbReference type="AlphaFoldDB" id="M5ECV8"/>
<dbReference type="Proteomes" id="UP000186303">
    <property type="component" value="Chromosome 5"/>
</dbReference>
<keyword evidence="3" id="KW-1185">Reference proteome</keyword>
<dbReference type="EMBL" id="LT671825">
    <property type="protein sequence ID" value="SHO78892.1"/>
    <property type="molecule type" value="Genomic_DNA"/>
</dbReference>
<dbReference type="InterPro" id="IPR003034">
    <property type="entry name" value="SAP_dom"/>
</dbReference>
<accession>M5ECV8</accession>
<dbReference type="OMA" id="TESAPIN"/>
<dbReference type="SUPFAM" id="SSF68906">
    <property type="entry name" value="SAP domain"/>
    <property type="match status" value="1"/>
</dbReference>